<feature type="region of interest" description="Disordered" evidence="1">
    <location>
        <begin position="1"/>
        <end position="63"/>
    </location>
</feature>
<dbReference type="EMBL" id="DS480440">
    <property type="protein sequence ID" value="EDO15907.1"/>
    <property type="molecule type" value="Genomic_DNA"/>
</dbReference>
<dbReference type="InterPro" id="IPR018465">
    <property type="entry name" value="Scm3/HJURP"/>
</dbReference>
<feature type="compositionally biased region" description="Basic and acidic residues" evidence="1">
    <location>
        <begin position="186"/>
        <end position="202"/>
    </location>
</feature>
<dbReference type="GO" id="GO:0005634">
    <property type="term" value="C:nucleus"/>
    <property type="evidence" value="ECO:0007669"/>
    <property type="project" value="InterPro"/>
</dbReference>
<protein>
    <recommendedName>
        <fullName evidence="4">Protein SCM3</fullName>
    </recommendedName>
</protein>
<dbReference type="Gene3D" id="6.10.250.2010">
    <property type="match status" value="1"/>
</dbReference>
<keyword evidence="3" id="KW-1185">Reference proteome</keyword>
<dbReference type="OrthoDB" id="2420608at2759"/>
<gene>
    <name evidence="2" type="ORF">Kpol_1019p28</name>
</gene>
<dbReference type="AlphaFoldDB" id="A7TPC0"/>
<feature type="compositionally biased region" description="Basic and acidic residues" evidence="1">
    <location>
        <begin position="42"/>
        <end position="57"/>
    </location>
</feature>
<sequence length="202" mass="23520">MVEPKSKIKKNAGNKKKVSKQKRKQDTIKKLHGMLKNLINNKETDQDKDNEKNESKSSDGIIYIKSKENVDIPKLTDEEILMKHKRADENMKSTWQNIISKYEKFEGPSDVIDLNTGEIVEDNGHIRNLNNEAFKNLSPNTTPQKNTISNELIQYSLDSDLDSQDEEYELEESNLDEEEQANDDEDHTRLYDEYKKPEDDKD</sequence>
<dbReference type="GO" id="GO:0000086">
    <property type="term" value="P:G2/M transition of mitotic cell cycle"/>
    <property type="evidence" value="ECO:0007669"/>
    <property type="project" value="EnsemblFungi"/>
</dbReference>
<dbReference type="GO" id="GO:0097030">
    <property type="term" value="F:CENP-A containing nucleosome binding"/>
    <property type="evidence" value="ECO:0007669"/>
    <property type="project" value="EnsemblFungi"/>
</dbReference>
<feature type="compositionally biased region" description="Basic residues" evidence="1">
    <location>
        <begin position="7"/>
        <end position="23"/>
    </location>
</feature>
<proteinExistence type="predicted"/>
<dbReference type="GO" id="GO:2000059">
    <property type="term" value="P:negative regulation of ubiquitin-dependent protein catabolic process"/>
    <property type="evidence" value="ECO:0007669"/>
    <property type="project" value="EnsemblFungi"/>
</dbReference>
<name>A7TPC0_VANPO</name>
<dbReference type="GeneID" id="5544022"/>
<dbReference type="Proteomes" id="UP000000267">
    <property type="component" value="Unassembled WGS sequence"/>
</dbReference>
<dbReference type="GO" id="GO:0071459">
    <property type="term" value="P:protein localization to chromosome, centromeric region"/>
    <property type="evidence" value="ECO:0007669"/>
    <property type="project" value="EnsemblFungi"/>
</dbReference>
<dbReference type="Pfam" id="PF10384">
    <property type="entry name" value="Scm3"/>
    <property type="match status" value="1"/>
</dbReference>
<dbReference type="HOGENOM" id="CLU_106374_0_0_1"/>
<reference evidence="2 3" key="1">
    <citation type="journal article" date="2007" name="Proc. Natl. Acad. Sci. U.S.A.">
        <title>Independent sorting-out of thousands of duplicated gene pairs in two yeast species descended from a whole-genome duplication.</title>
        <authorList>
            <person name="Scannell D.R."/>
            <person name="Frank A.C."/>
            <person name="Conant G.C."/>
            <person name="Byrne K.P."/>
            <person name="Woolfit M."/>
            <person name="Wolfe K.H."/>
        </authorList>
    </citation>
    <scope>NUCLEOTIDE SEQUENCE [LARGE SCALE GENOMIC DNA]</scope>
    <source>
        <strain evidence="3">ATCC 22028 / DSM 70294 / BCRC 21397 / CBS 2163 / NBRC 10782 / NRRL Y-8283 / UCD 57-17</strain>
    </source>
</reference>
<dbReference type="GO" id="GO:0007059">
    <property type="term" value="P:chromosome segregation"/>
    <property type="evidence" value="ECO:0007669"/>
    <property type="project" value="EnsemblFungi"/>
</dbReference>
<dbReference type="GO" id="GO:0000779">
    <property type="term" value="C:condensed chromosome, centromeric region"/>
    <property type="evidence" value="ECO:0007669"/>
    <property type="project" value="EnsemblFungi"/>
</dbReference>
<dbReference type="PhylomeDB" id="A7TPC0"/>
<evidence type="ECO:0000313" key="2">
    <source>
        <dbReference type="EMBL" id="EDO15907.1"/>
    </source>
</evidence>
<dbReference type="GO" id="GO:0051382">
    <property type="term" value="P:kinetochore assembly"/>
    <property type="evidence" value="ECO:0007669"/>
    <property type="project" value="EnsemblFungi"/>
</dbReference>
<organism evidence="3">
    <name type="scientific">Vanderwaltozyma polyspora (strain ATCC 22028 / DSM 70294 / BCRC 21397 / CBS 2163 / NBRC 10782 / NRRL Y-8283 / UCD 57-17)</name>
    <name type="common">Kluyveromyces polysporus</name>
    <dbReference type="NCBI Taxonomy" id="436907"/>
    <lineage>
        <taxon>Eukaryota</taxon>
        <taxon>Fungi</taxon>
        <taxon>Dikarya</taxon>
        <taxon>Ascomycota</taxon>
        <taxon>Saccharomycotina</taxon>
        <taxon>Saccharomycetes</taxon>
        <taxon>Saccharomycetales</taxon>
        <taxon>Saccharomycetaceae</taxon>
        <taxon>Vanderwaltozyma</taxon>
    </lineage>
</organism>
<dbReference type="GO" id="GO:0042393">
    <property type="term" value="F:histone binding"/>
    <property type="evidence" value="ECO:0007669"/>
    <property type="project" value="InterPro"/>
</dbReference>
<dbReference type="KEGG" id="vpo:Kpol_1019p28"/>
<accession>A7TPC0</accession>
<feature type="compositionally biased region" description="Acidic residues" evidence="1">
    <location>
        <begin position="159"/>
        <end position="185"/>
    </location>
</feature>
<dbReference type="InParanoid" id="A7TPC0"/>
<dbReference type="FunCoup" id="A7TPC0">
    <property type="interactions" value="40"/>
</dbReference>
<evidence type="ECO:0000256" key="1">
    <source>
        <dbReference type="SAM" id="MobiDB-lite"/>
    </source>
</evidence>
<dbReference type="eggNOG" id="ENOG502S4HZ">
    <property type="taxonomic scope" value="Eukaryota"/>
</dbReference>
<feature type="region of interest" description="Disordered" evidence="1">
    <location>
        <begin position="158"/>
        <end position="202"/>
    </location>
</feature>
<dbReference type="STRING" id="436907.A7TPC0"/>
<evidence type="ECO:0008006" key="4">
    <source>
        <dbReference type="Google" id="ProtNLM"/>
    </source>
</evidence>
<dbReference type="RefSeq" id="XP_001643765.1">
    <property type="nucleotide sequence ID" value="XM_001643715.1"/>
</dbReference>
<evidence type="ECO:0000313" key="3">
    <source>
        <dbReference type="Proteomes" id="UP000000267"/>
    </source>
</evidence>